<protein>
    <submittedName>
        <fullName evidence="2">NAD(P)H-binding protein</fullName>
    </submittedName>
</protein>
<accession>A0ABP9RLD7</accession>
<dbReference type="RefSeq" id="WP_345626828.1">
    <property type="nucleotide sequence ID" value="NZ_BAABJQ010000003.1"/>
</dbReference>
<dbReference type="Pfam" id="PF13460">
    <property type="entry name" value="NAD_binding_10"/>
    <property type="match status" value="1"/>
</dbReference>
<comment type="caution">
    <text evidence="2">The sequence shown here is derived from an EMBL/GenBank/DDBJ whole genome shotgun (WGS) entry which is preliminary data.</text>
</comment>
<reference evidence="3" key="1">
    <citation type="journal article" date="2019" name="Int. J. Syst. Evol. Microbiol.">
        <title>The Global Catalogue of Microorganisms (GCM) 10K type strain sequencing project: providing services to taxonomists for standard genome sequencing and annotation.</title>
        <authorList>
            <consortium name="The Broad Institute Genomics Platform"/>
            <consortium name="The Broad Institute Genome Sequencing Center for Infectious Disease"/>
            <person name="Wu L."/>
            <person name="Ma J."/>
        </authorList>
    </citation>
    <scope>NUCLEOTIDE SEQUENCE [LARGE SCALE GENOMIC DNA]</scope>
    <source>
        <strain evidence="3">JCM 18304</strain>
    </source>
</reference>
<dbReference type="Gene3D" id="3.40.50.720">
    <property type="entry name" value="NAD(P)-binding Rossmann-like Domain"/>
    <property type="match status" value="1"/>
</dbReference>
<evidence type="ECO:0000259" key="1">
    <source>
        <dbReference type="Pfam" id="PF13460"/>
    </source>
</evidence>
<evidence type="ECO:0000313" key="3">
    <source>
        <dbReference type="Proteomes" id="UP001501570"/>
    </source>
</evidence>
<dbReference type="EMBL" id="BAABJQ010000003">
    <property type="protein sequence ID" value="GAA5180171.1"/>
    <property type="molecule type" value="Genomic_DNA"/>
</dbReference>
<dbReference type="InterPro" id="IPR051604">
    <property type="entry name" value="Ergot_Alk_Oxidoreductase"/>
</dbReference>
<organism evidence="2 3">
    <name type="scientific">Rugosimonospora acidiphila</name>
    <dbReference type="NCBI Taxonomy" id="556531"/>
    <lineage>
        <taxon>Bacteria</taxon>
        <taxon>Bacillati</taxon>
        <taxon>Actinomycetota</taxon>
        <taxon>Actinomycetes</taxon>
        <taxon>Micromonosporales</taxon>
        <taxon>Micromonosporaceae</taxon>
        <taxon>Rugosimonospora</taxon>
    </lineage>
</organism>
<gene>
    <name evidence="2" type="ORF">GCM10023322_11870</name>
</gene>
<dbReference type="SUPFAM" id="SSF51735">
    <property type="entry name" value="NAD(P)-binding Rossmann-fold domains"/>
    <property type="match status" value="1"/>
</dbReference>
<dbReference type="InterPro" id="IPR036291">
    <property type="entry name" value="NAD(P)-bd_dom_sf"/>
</dbReference>
<sequence length="272" mass="28742">MTILVTGARGTVSAGLLRHLAGTGADVRIASSAPRPDQSLLDLHDPATFSAALEGVSQVFLYTNAATAADFACAAAAAGVRHVVLLSSNAVTTVADPDVNPMAAPFSAAETALSAGPVPVTVLRPGSFASNARQWVYGIRAERAVDLPYPDARVDAVDEADVAEVAYRALTDPGLWGATLDLTGPDAVSLVEQIRILAAVLGEEIGVNRVTREQWKRSVNRYMTSEYADALLDYWRALEIHPAPVSTAVATVTGRPATGFRTWVERNVGMFR</sequence>
<name>A0ABP9RLD7_9ACTN</name>
<dbReference type="Proteomes" id="UP001501570">
    <property type="component" value="Unassembled WGS sequence"/>
</dbReference>
<dbReference type="PANTHER" id="PTHR43162:SF1">
    <property type="entry name" value="PRESTALK A DIFFERENTIATION PROTEIN A"/>
    <property type="match status" value="1"/>
</dbReference>
<keyword evidence="3" id="KW-1185">Reference proteome</keyword>
<evidence type="ECO:0000313" key="2">
    <source>
        <dbReference type="EMBL" id="GAA5180171.1"/>
    </source>
</evidence>
<dbReference type="PANTHER" id="PTHR43162">
    <property type="match status" value="1"/>
</dbReference>
<proteinExistence type="predicted"/>
<dbReference type="InterPro" id="IPR016040">
    <property type="entry name" value="NAD(P)-bd_dom"/>
</dbReference>
<feature type="domain" description="NAD(P)-binding" evidence="1">
    <location>
        <begin position="35"/>
        <end position="173"/>
    </location>
</feature>